<dbReference type="InterPro" id="IPR050595">
    <property type="entry name" value="Bact_response_regulator"/>
</dbReference>
<dbReference type="RefSeq" id="WP_196988350.1">
    <property type="nucleotide sequence ID" value="NZ_JADWYS010000001.1"/>
</dbReference>
<dbReference type="InterPro" id="IPR001789">
    <property type="entry name" value="Sig_transdc_resp-reg_receiver"/>
</dbReference>
<dbReference type="AlphaFoldDB" id="A0A931H8E1"/>
<keyword evidence="5" id="KW-1185">Reference proteome</keyword>
<gene>
    <name evidence="4" type="ORF">I5803_21500</name>
</gene>
<dbReference type="SMART" id="SM00448">
    <property type="entry name" value="REC"/>
    <property type="match status" value="1"/>
</dbReference>
<dbReference type="Gene3D" id="3.40.50.2300">
    <property type="match status" value="1"/>
</dbReference>
<keyword evidence="1 2" id="KW-0597">Phosphoprotein</keyword>
<dbReference type="EMBL" id="JADWYS010000001">
    <property type="protein sequence ID" value="MBG9390621.1"/>
    <property type="molecule type" value="Genomic_DNA"/>
</dbReference>
<evidence type="ECO:0000313" key="5">
    <source>
        <dbReference type="Proteomes" id="UP000651050"/>
    </source>
</evidence>
<evidence type="ECO:0000256" key="2">
    <source>
        <dbReference type="PROSITE-ProRule" id="PRU00169"/>
    </source>
</evidence>
<dbReference type="Pfam" id="PF00072">
    <property type="entry name" value="Response_reg"/>
    <property type="match status" value="1"/>
</dbReference>
<sequence>MNLHLCDRGGILVIDDHPAVLQATVEFLACVFPRTPVRGERGALDALDACIARMPQVVVLDIMLRGMNGLEAVGRIRELDAGVQVVMHSSFDEAEFRDAAARAGATAFVSKHHPAGLLPEISRLLGVACP</sequence>
<evidence type="ECO:0000313" key="4">
    <source>
        <dbReference type="EMBL" id="MBG9390621.1"/>
    </source>
</evidence>
<dbReference type="InterPro" id="IPR011006">
    <property type="entry name" value="CheY-like_superfamily"/>
</dbReference>
<comment type="caution">
    <text evidence="4">The sequence shown here is derived from an EMBL/GenBank/DDBJ whole genome shotgun (WGS) entry which is preliminary data.</text>
</comment>
<evidence type="ECO:0000259" key="3">
    <source>
        <dbReference type="PROSITE" id="PS50110"/>
    </source>
</evidence>
<proteinExistence type="predicted"/>
<protein>
    <submittedName>
        <fullName evidence="4">Response regulator</fullName>
    </submittedName>
</protein>
<dbReference type="PROSITE" id="PS50110">
    <property type="entry name" value="RESPONSE_REGULATORY"/>
    <property type="match status" value="1"/>
</dbReference>
<feature type="domain" description="Response regulatory" evidence="3">
    <location>
        <begin position="10"/>
        <end position="126"/>
    </location>
</feature>
<accession>A0A931H8E1</accession>
<organism evidence="4 5">
    <name type="scientific">Caenimonas aquaedulcis</name>
    <dbReference type="NCBI Taxonomy" id="2793270"/>
    <lineage>
        <taxon>Bacteria</taxon>
        <taxon>Pseudomonadati</taxon>
        <taxon>Pseudomonadota</taxon>
        <taxon>Betaproteobacteria</taxon>
        <taxon>Burkholderiales</taxon>
        <taxon>Comamonadaceae</taxon>
        <taxon>Caenimonas</taxon>
    </lineage>
</organism>
<dbReference type="PANTHER" id="PTHR44591">
    <property type="entry name" value="STRESS RESPONSE REGULATOR PROTEIN 1"/>
    <property type="match status" value="1"/>
</dbReference>
<dbReference type="SUPFAM" id="SSF52172">
    <property type="entry name" value="CheY-like"/>
    <property type="match status" value="1"/>
</dbReference>
<dbReference type="PANTHER" id="PTHR44591:SF3">
    <property type="entry name" value="RESPONSE REGULATORY DOMAIN-CONTAINING PROTEIN"/>
    <property type="match status" value="1"/>
</dbReference>
<name>A0A931H8E1_9BURK</name>
<feature type="modified residue" description="4-aspartylphosphate" evidence="2">
    <location>
        <position position="61"/>
    </location>
</feature>
<dbReference type="GO" id="GO:0000160">
    <property type="term" value="P:phosphorelay signal transduction system"/>
    <property type="evidence" value="ECO:0007669"/>
    <property type="project" value="InterPro"/>
</dbReference>
<evidence type="ECO:0000256" key="1">
    <source>
        <dbReference type="ARBA" id="ARBA00022553"/>
    </source>
</evidence>
<reference evidence="4" key="1">
    <citation type="submission" date="2020-11" db="EMBL/GenBank/DDBJ databases">
        <title>Bacterial whole genome sequence for Caenimonas sp. DR4.4.</title>
        <authorList>
            <person name="Le V."/>
            <person name="Ko S.-R."/>
            <person name="Ahn C.-Y."/>
            <person name="Oh H.-M."/>
        </authorList>
    </citation>
    <scope>NUCLEOTIDE SEQUENCE</scope>
    <source>
        <strain evidence="4">DR4.4</strain>
    </source>
</reference>
<dbReference type="Proteomes" id="UP000651050">
    <property type="component" value="Unassembled WGS sequence"/>
</dbReference>